<name>A0A3Q7ICT2_SOLLC</name>
<keyword evidence="2" id="KW-1185">Reference proteome</keyword>
<reference evidence="1" key="2">
    <citation type="submission" date="2019-01" db="UniProtKB">
        <authorList>
            <consortium name="EnsemblPlants"/>
        </authorList>
    </citation>
    <scope>IDENTIFICATION</scope>
    <source>
        <strain evidence="1">cv. Heinz 1706</strain>
    </source>
</reference>
<dbReference type="Gramene" id="Solyc10g009045.1.1">
    <property type="protein sequence ID" value="Solyc10g009045.1.1"/>
    <property type="gene ID" value="Solyc10g009045.1"/>
</dbReference>
<reference evidence="1" key="1">
    <citation type="journal article" date="2012" name="Nature">
        <title>The tomato genome sequence provides insights into fleshy fruit evolution.</title>
        <authorList>
            <consortium name="Tomato Genome Consortium"/>
        </authorList>
    </citation>
    <scope>NUCLEOTIDE SEQUENCE [LARGE SCALE GENOMIC DNA]</scope>
    <source>
        <strain evidence="1">cv. Heinz 1706</strain>
    </source>
</reference>
<accession>A0A3Q7ICT2</accession>
<dbReference type="EnsemblPlants" id="Solyc10g009045.1.1">
    <property type="protein sequence ID" value="Solyc10g009045.1.1"/>
    <property type="gene ID" value="Solyc10g009045.1"/>
</dbReference>
<protein>
    <submittedName>
        <fullName evidence="1">Uncharacterized protein</fullName>
    </submittedName>
</protein>
<dbReference type="Proteomes" id="UP000004994">
    <property type="component" value="Chromosome 10"/>
</dbReference>
<dbReference type="AlphaFoldDB" id="A0A3Q7ICT2"/>
<organism evidence="1">
    <name type="scientific">Solanum lycopersicum</name>
    <name type="common">Tomato</name>
    <name type="synonym">Lycopersicon esculentum</name>
    <dbReference type="NCBI Taxonomy" id="4081"/>
    <lineage>
        <taxon>Eukaryota</taxon>
        <taxon>Viridiplantae</taxon>
        <taxon>Streptophyta</taxon>
        <taxon>Embryophyta</taxon>
        <taxon>Tracheophyta</taxon>
        <taxon>Spermatophyta</taxon>
        <taxon>Magnoliopsida</taxon>
        <taxon>eudicotyledons</taxon>
        <taxon>Gunneridae</taxon>
        <taxon>Pentapetalae</taxon>
        <taxon>asterids</taxon>
        <taxon>lamiids</taxon>
        <taxon>Solanales</taxon>
        <taxon>Solanaceae</taxon>
        <taxon>Solanoideae</taxon>
        <taxon>Solaneae</taxon>
        <taxon>Solanum</taxon>
        <taxon>Solanum subgen. Lycopersicon</taxon>
    </lineage>
</organism>
<dbReference type="InParanoid" id="A0A3Q7ICT2"/>
<proteinExistence type="predicted"/>
<dbReference type="PaxDb" id="4081-Solyc10g009040.2.1"/>
<evidence type="ECO:0000313" key="1">
    <source>
        <dbReference type="EnsemblPlants" id="Solyc10g009045.1.1"/>
    </source>
</evidence>
<evidence type="ECO:0000313" key="2">
    <source>
        <dbReference type="Proteomes" id="UP000004994"/>
    </source>
</evidence>
<sequence>MIPQQWAPPCNNQCTHKYSTLMQIPFHPSYIDCETLLFRVHCIRPLSTVSGYSGRGKGFSLRYGKSVCQSNCSLLNLVMCVVVLIQKA</sequence>